<dbReference type="PATRIC" id="fig|270351.10.peg.7204"/>
<name>A0A0C6FBE0_9HYPH</name>
<dbReference type="EMBL" id="AP014706">
    <property type="protein sequence ID" value="BAQ50056.1"/>
    <property type="molecule type" value="Genomic_DNA"/>
</dbReference>
<reference evidence="1 2" key="1">
    <citation type="journal article" date="2015" name="Genome Announc.">
        <title>Complete Genome Sequence of Methylobacterium aquaticum Strain 22A, Isolated from Racomitrium japonicum Moss.</title>
        <authorList>
            <person name="Tani A."/>
            <person name="Ogura Y."/>
            <person name="Hayashi T."/>
            <person name="Kimbara K."/>
        </authorList>
    </citation>
    <scope>NUCLEOTIDE SEQUENCE [LARGE SCALE GENOMIC DNA]</scope>
    <source>
        <strain evidence="1 2">MA-22A</strain>
        <plasmid evidence="2">Plasmid pMaq22A_2p DNA</plasmid>
    </source>
</reference>
<dbReference type="KEGG" id="maqu:Maq22A_2p41440"/>
<gene>
    <name evidence="1" type="ORF">Maq22A_2p41440</name>
</gene>
<geneLocation type="plasmid" evidence="2">
    <name>pMaq22A_2p DNA</name>
</geneLocation>
<sequence>MAGICQSHRAGGLPNLCADEIVRLTVKRMNRTRGRRQKQAEPLNRTSIVMTHGVFLGTCVRRPVTSGMSGG</sequence>
<organism evidence="1 2">
    <name type="scientific">Methylobacterium aquaticum</name>
    <dbReference type="NCBI Taxonomy" id="270351"/>
    <lineage>
        <taxon>Bacteria</taxon>
        <taxon>Pseudomonadati</taxon>
        <taxon>Pseudomonadota</taxon>
        <taxon>Alphaproteobacteria</taxon>
        <taxon>Hyphomicrobiales</taxon>
        <taxon>Methylobacteriaceae</taxon>
        <taxon>Methylobacterium</taxon>
    </lineage>
</organism>
<evidence type="ECO:0000313" key="2">
    <source>
        <dbReference type="Proteomes" id="UP000061432"/>
    </source>
</evidence>
<proteinExistence type="predicted"/>
<reference evidence="2" key="2">
    <citation type="submission" date="2015-01" db="EMBL/GenBank/DDBJ databases">
        <title>Complete genome sequence of Methylobacterium aquaticum strain 22A.</title>
        <authorList>
            <person name="Tani A."/>
            <person name="Ogura Y."/>
            <person name="Hayashi T."/>
        </authorList>
    </citation>
    <scope>NUCLEOTIDE SEQUENCE [LARGE SCALE GENOMIC DNA]</scope>
    <source>
        <strain evidence="2">MA-22A</strain>
        <plasmid evidence="2">Plasmid pMaq22A_2p DNA</plasmid>
    </source>
</reference>
<protein>
    <submittedName>
        <fullName evidence="1">Cre-like putative Phage integrase</fullName>
    </submittedName>
</protein>
<accession>A0A0C6FBE0</accession>
<evidence type="ECO:0000313" key="1">
    <source>
        <dbReference type="EMBL" id="BAQ50056.1"/>
    </source>
</evidence>
<keyword evidence="1" id="KW-0614">Plasmid</keyword>
<dbReference type="Proteomes" id="UP000061432">
    <property type="component" value="Plasmid pMaq22A_2p"/>
</dbReference>
<dbReference type="AlphaFoldDB" id="A0A0C6FBE0"/>